<accession>A0A133XGG1</accession>
<keyword evidence="1" id="KW-0472">Membrane</keyword>
<dbReference type="STRING" id="281362.AT959_11420"/>
<keyword evidence="1" id="KW-1133">Transmembrane helix</keyword>
<dbReference type="EMBL" id="LODL01000021">
    <property type="protein sequence ID" value="KXB29996.1"/>
    <property type="molecule type" value="Genomic_DNA"/>
</dbReference>
<feature type="transmembrane region" description="Helical" evidence="1">
    <location>
        <begin position="142"/>
        <end position="166"/>
    </location>
</feature>
<dbReference type="RefSeq" id="WP_066883190.1">
    <property type="nucleotide sequence ID" value="NZ_LODL01000021.1"/>
</dbReference>
<keyword evidence="1" id="KW-0812">Transmembrane</keyword>
<evidence type="ECO:0000256" key="1">
    <source>
        <dbReference type="SAM" id="Phobius"/>
    </source>
</evidence>
<feature type="transmembrane region" description="Helical" evidence="1">
    <location>
        <begin position="52"/>
        <end position="73"/>
    </location>
</feature>
<proteinExistence type="predicted"/>
<feature type="transmembrane region" description="Helical" evidence="1">
    <location>
        <begin position="25"/>
        <end position="45"/>
    </location>
</feature>
<protein>
    <recommendedName>
        <fullName evidence="4">VIT family protein</fullName>
    </recommendedName>
</protein>
<evidence type="ECO:0000313" key="3">
    <source>
        <dbReference type="Proteomes" id="UP000070186"/>
    </source>
</evidence>
<sequence length="222" mass="23214">MTETNSIEKASREPVLNVVDRVSEMLFGLFMALTFIGVVTVAGAGRDEVREMFVTALGCNLAWGLVDAVMYLVRTVADRGRQLTLVRSVKAADAAGGRRLVKDSLSQAVAGLVAPAELEAIRSRIAGLPSPPLRPRLTGDDLLAALAIFLIVVGATFPVVLPFLLIQDIGVALPVSRGISLLMLFLGGLALGRFAGYGSWKVGLMMAGLGTALVVAIIALGG</sequence>
<gene>
    <name evidence="2" type="ORF">AT959_11420</name>
</gene>
<name>A0A133XGG1_9RHOO</name>
<feature type="transmembrane region" description="Helical" evidence="1">
    <location>
        <begin position="202"/>
        <end position="221"/>
    </location>
</feature>
<dbReference type="AlphaFoldDB" id="A0A133XGG1"/>
<comment type="caution">
    <text evidence="2">The sequence shown here is derived from an EMBL/GenBank/DDBJ whole genome shotgun (WGS) entry which is preliminary data.</text>
</comment>
<organism evidence="2 3">
    <name type="scientific">Dechloromonas denitrificans</name>
    <dbReference type="NCBI Taxonomy" id="281362"/>
    <lineage>
        <taxon>Bacteria</taxon>
        <taxon>Pseudomonadati</taxon>
        <taxon>Pseudomonadota</taxon>
        <taxon>Betaproteobacteria</taxon>
        <taxon>Rhodocyclales</taxon>
        <taxon>Azonexaceae</taxon>
        <taxon>Dechloromonas</taxon>
    </lineage>
</organism>
<feature type="transmembrane region" description="Helical" evidence="1">
    <location>
        <begin position="178"/>
        <end position="196"/>
    </location>
</feature>
<dbReference type="Proteomes" id="UP000070186">
    <property type="component" value="Unassembled WGS sequence"/>
</dbReference>
<evidence type="ECO:0008006" key="4">
    <source>
        <dbReference type="Google" id="ProtNLM"/>
    </source>
</evidence>
<evidence type="ECO:0000313" key="2">
    <source>
        <dbReference type="EMBL" id="KXB29996.1"/>
    </source>
</evidence>
<keyword evidence="3" id="KW-1185">Reference proteome</keyword>
<reference evidence="2 3" key="1">
    <citation type="submission" date="2015-12" db="EMBL/GenBank/DDBJ databases">
        <title>Nitrous oxide reduction kinetics distinguish bacteria harboring typical versus atypical NosZ.</title>
        <authorList>
            <person name="Yoon S."/>
            <person name="Nissen S."/>
            <person name="Park D."/>
            <person name="Sanford R.A."/>
            <person name="Loeffler F.E."/>
        </authorList>
    </citation>
    <scope>NUCLEOTIDE SEQUENCE [LARGE SCALE GENOMIC DNA]</scope>
    <source>
        <strain evidence="2 3">ATCC BAA-841</strain>
    </source>
</reference>